<sequence length="62" mass="6467">MALAMVDVDAVIGEGAIANANATVDHDASLSQSPTLALVFSWQTVYRLLPEPGCRLGLVQGI</sequence>
<keyword evidence="2" id="KW-1185">Reference proteome</keyword>
<evidence type="ECO:0000313" key="1">
    <source>
        <dbReference type="EMBL" id="MEA1605409.1"/>
    </source>
</evidence>
<reference evidence="1 2" key="1">
    <citation type="submission" date="2023-12" db="EMBL/GenBank/DDBJ databases">
        <title>Pseudomonas sp. T5W1.</title>
        <authorList>
            <person name="Maltman C."/>
        </authorList>
    </citation>
    <scope>NUCLEOTIDE SEQUENCE [LARGE SCALE GENOMIC DNA]</scope>
    <source>
        <strain evidence="1 2">T5W1</strain>
    </source>
</reference>
<accession>A0ABU5P6W3</accession>
<dbReference type="RefSeq" id="WP_322948613.1">
    <property type="nucleotide sequence ID" value="NZ_JAYEET010000013.1"/>
</dbReference>
<dbReference type="Proteomes" id="UP001292571">
    <property type="component" value="Unassembled WGS sequence"/>
</dbReference>
<evidence type="ECO:0000313" key="2">
    <source>
        <dbReference type="Proteomes" id="UP001292571"/>
    </source>
</evidence>
<dbReference type="EMBL" id="JAYEET010000013">
    <property type="protein sequence ID" value="MEA1605409.1"/>
    <property type="molecule type" value="Genomic_DNA"/>
</dbReference>
<protein>
    <submittedName>
        <fullName evidence="1">Uncharacterized protein</fullName>
    </submittedName>
</protein>
<name>A0ABU5P6W3_9PSED</name>
<gene>
    <name evidence="1" type="ORF">SOP97_06180</name>
</gene>
<comment type="caution">
    <text evidence="1">The sequence shown here is derived from an EMBL/GenBank/DDBJ whole genome shotgun (WGS) entry which is preliminary data.</text>
</comment>
<organism evidence="1 2">
    <name type="scientific">Pseudomonas spirodelae</name>
    <dbReference type="NCBI Taxonomy" id="3101751"/>
    <lineage>
        <taxon>Bacteria</taxon>
        <taxon>Pseudomonadati</taxon>
        <taxon>Pseudomonadota</taxon>
        <taxon>Gammaproteobacteria</taxon>
        <taxon>Pseudomonadales</taxon>
        <taxon>Pseudomonadaceae</taxon>
        <taxon>Pseudomonas</taxon>
    </lineage>
</organism>
<proteinExistence type="predicted"/>